<proteinExistence type="inferred from homology"/>
<evidence type="ECO:0000256" key="4">
    <source>
        <dbReference type="ARBA" id="ARBA00004752"/>
    </source>
</evidence>
<keyword evidence="12 16" id="KW-0560">Oxidoreductase</keyword>
<comment type="subcellular location">
    <subcellularLocation>
        <location evidence="3 16">Cytoplasm</location>
    </subcellularLocation>
</comment>
<dbReference type="InterPro" id="IPR016167">
    <property type="entry name" value="FAD-bd_PCMH_sub1"/>
</dbReference>
<dbReference type="SUPFAM" id="SSF56194">
    <property type="entry name" value="Uridine diphospho-N-Acetylenolpyruvylglucosamine reductase, MurB, C-terminal domain"/>
    <property type="match status" value="1"/>
</dbReference>
<comment type="function">
    <text evidence="2 16">Cell wall formation.</text>
</comment>
<dbReference type="PANTHER" id="PTHR21071:SF4">
    <property type="entry name" value="UDP-N-ACETYLENOLPYRUVOYLGLUCOSAMINE REDUCTASE"/>
    <property type="match status" value="1"/>
</dbReference>
<keyword evidence="5 16" id="KW-0963">Cytoplasm</keyword>
<evidence type="ECO:0000256" key="7">
    <source>
        <dbReference type="ARBA" id="ARBA00022630"/>
    </source>
</evidence>
<evidence type="ECO:0000256" key="13">
    <source>
        <dbReference type="ARBA" id="ARBA00023306"/>
    </source>
</evidence>
<dbReference type="Pfam" id="PF01565">
    <property type="entry name" value="FAD_binding_4"/>
    <property type="match status" value="1"/>
</dbReference>
<comment type="pathway">
    <text evidence="4 16">Cell wall biogenesis; peptidoglycan biosynthesis.</text>
</comment>
<evidence type="ECO:0000313" key="19">
    <source>
        <dbReference type="Proteomes" id="UP000432715"/>
    </source>
</evidence>
<feature type="active site" evidence="16">
    <location>
        <position position="297"/>
    </location>
</feature>
<dbReference type="InterPro" id="IPR011601">
    <property type="entry name" value="MurB_C"/>
</dbReference>
<protein>
    <recommendedName>
        <fullName evidence="16">UDP-N-acetylenolpyruvoylglucosamine reductase</fullName>
        <ecNumber evidence="16">1.3.1.98</ecNumber>
    </recommendedName>
    <alternativeName>
        <fullName evidence="16">UDP-N-acetylmuramate dehydrogenase</fullName>
    </alternativeName>
</protein>
<dbReference type="OrthoDB" id="9804753at2"/>
<feature type="active site" description="Proton donor" evidence="16">
    <location>
        <position position="227"/>
    </location>
</feature>
<dbReference type="NCBIfam" id="NF010480">
    <property type="entry name" value="PRK13905.1"/>
    <property type="match status" value="1"/>
</dbReference>
<dbReference type="EMBL" id="WBZC01000007">
    <property type="protein sequence ID" value="KAB3537867.1"/>
    <property type="molecule type" value="Genomic_DNA"/>
</dbReference>
<dbReference type="AlphaFoldDB" id="A0A6I0FF87"/>
<dbReference type="GO" id="GO:0009252">
    <property type="term" value="P:peptidoglycan biosynthetic process"/>
    <property type="evidence" value="ECO:0007669"/>
    <property type="project" value="UniProtKB-UniRule"/>
</dbReference>
<dbReference type="RefSeq" id="WP_151859929.1">
    <property type="nucleotide sequence ID" value="NZ_WBZC01000007.1"/>
</dbReference>
<keyword evidence="13 16" id="KW-0131">Cell cycle</keyword>
<comment type="cofactor">
    <cofactor evidence="1 16">
        <name>FAD</name>
        <dbReference type="ChEBI" id="CHEBI:57692"/>
    </cofactor>
</comment>
<evidence type="ECO:0000256" key="1">
    <source>
        <dbReference type="ARBA" id="ARBA00001974"/>
    </source>
</evidence>
<dbReference type="GO" id="GO:0071949">
    <property type="term" value="F:FAD binding"/>
    <property type="evidence" value="ECO:0007669"/>
    <property type="project" value="InterPro"/>
</dbReference>
<evidence type="ECO:0000256" key="3">
    <source>
        <dbReference type="ARBA" id="ARBA00004496"/>
    </source>
</evidence>
<dbReference type="GO" id="GO:0051301">
    <property type="term" value="P:cell division"/>
    <property type="evidence" value="ECO:0007669"/>
    <property type="project" value="UniProtKB-KW"/>
</dbReference>
<evidence type="ECO:0000259" key="17">
    <source>
        <dbReference type="PROSITE" id="PS51387"/>
    </source>
</evidence>
<evidence type="ECO:0000256" key="11">
    <source>
        <dbReference type="ARBA" id="ARBA00022984"/>
    </source>
</evidence>
<reference evidence="18 19" key="1">
    <citation type="submission" date="2019-10" db="EMBL/GenBank/DDBJ databases">
        <title>Alkaliphilus serpentinus sp. nov. and Alkaliphilus pronyensis sp. nov., two novel anaerobic alkaliphilic species isolated from the serpentinized-hosted hydrothermal field of the Prony Bay (New Caledonia).</title>
        <authorList>
            <person name="Postec A."/>
        </authorList>
    </citation>
    <scope>NUCLEOTIDE SEQUENCE [LARGE SCALE GENOMIC DNA]</scope>
    <source>
        <strain evidence="18 19">LacV</strain>
    </source>
</reference>
<comment type="similarity">
    <text evidence="16">Belongs to the MurB family.</text>
</comment>
<evidence type="ECO:0000256" key="5">
    <source>
        <dbReference type="ARBA" id="ARBA00022490"/>
    </source>
</evidence>
<keyword evidence="8 16" id="KW-0274">FAD</keyword>
<dbReference type="SUPFAM" id="SSF56176">
    <property type="entry name" value="FAD-binding/transporter-associated domain-like"/>
    <property type="match status" value="1"/>
</dbReference>
<gene>
    <name evidence="16 18" type="primary">murB</name>
    <name evidence="18" type="ORF">F8154_02060</name>
</gene>
<dbReference type="PANTHER" id="PTHR21071">
    <property type="entry name" value="UDP-N-ACETYLENOLPYRUVOYLGLUCOSAMINE REDUCTASE"/>
    <property type="match status" value="1"/>
</dbReference>
<dbReference type="Gene3D" id="3.90.78.10">
    <property type="entry name" value="UDP-N-acetylenolpyruvoylglucosamine reductase, C-terminal domain"/>
    <property type="match status" value="1"/>
</dbReference>
<dbReference type="HAMAP" id="MF_00037">
    <property type="entry name" value="MurB"/>
    <property type="match status" value="1"/>
</dbReference>
<dbReference type="EC" id="1.3.1.98" evidence="16"/>
<dbReference type="Proteomes" id="UP000432715">
    <property type="component" value="Unassembled WGS sequence"/>
</dbReference>
<dbReference type="NCBIfam" id="TIGR00179">
    <property type="entry name" value="murB"/>
    <property type="match status" value="1"/>
</dbReference>
<keyword evidence="9 16" id="KW-0521">NADP</keyword>
<accession>A0A6I0FF87</accession>
<dbReference type="GO" id="GO:0071555">
    <property type="term" value="P:cell wall organization"/>
    <property type="evidence" value="ECO:0007669"/>
    <property type="project" value="UniProtKB-KW"/>
</dbReference>
<feature type="domain" description="FAD-binding PCMH-type" evidence="17">
    <location>
        <begin position="33"/>
        <end position="198"/>
    </location>
</feature>
<keyword evidence="6 16" id="KW-0132">Cell division</keyword>
<evidence type="ECO:0000256" key="16">
    <source>
        <dbReference type="HAMAP-Rule" id="MF_00037"/>
    </source>
</evidence>
<evidence type="ECO:0000256" key="14">
    <source>
        <dbReference type="ARBA" id="ARBA00023316"/>
    </source>
</evidence>
<evidence type="ECO:0000256" key="6">
    <source>
        <dbReference type="ARBA" id="ARBA00022618"/>
    </source>
</evidence>
<dbReference type="InterPro" id="IPR016166">
    <property type="entry name" value="FAD-bd_PCMH"/>
</dbReference>
<evidence type="ECO:0000256" key="9">
    <source>
        <dbReference type="ARBA" id="ARBA00022857"/>
    </source>
</evidence>
<dbReference type="GO" id="GO:0008762">
    <property type="term" value="F:UDP-N-acetylmuramate dehydrogenase activity"/>
    <property type="evidence" value="ECO:0007669"/>
    <property type="project" value="UniProtKB-UniRule"/>
</dbReference>
<dbReference type="GO" id="GO:0008360">
    <property type="term" value="P:regulation of cell shape"/>
    <property type="evidence" value="ECO:0007669"/>
    <property type="project" value="UniProtKB-KW"/>
</dbReference>
<dbReference type="InterPro" id="IPR006094">
    <property type="entry name" value="Oxid_FAD_bind_N"/>
</dbReference>
<organism evidence="18 19">
    <name type="scientific">Alkaliphilus pronyensis</name>
    <dbReference type="NCBI Taxonomy" id="1482732"/>
    <lineage>
        <taxon>Bacteria</taxon>
        <taxon>Bacillati</taxon>
        <taxon>Bacillota</taxon>
        <taxon>Clostridia</taxon>
        <taxon>Peptostreptococcales</taxon>
        <taxon>Natronincolaceae</taxon>
        <taxon>Alkaliphilus</taxon>
    </lineage>
</organism>
<keyword evidence="10 16" id="KW-0133">Cell shape</keyword>
<evidence type="ECO:0000313" key="18">
    <source>
        <dbReference type="EMBL" id="KAB3537867.1"/>
    </source>
</evidence>
<dbReference type="InterPro" id="IPR016169">
    <property type="entry name" value="FAD-bd_PCMH_sub2"/>
</dbReference>
<keyword evidence="14 16" id="KW-0961">Cell wall biogenesis/degradation</keyword>
<keyword evidence="11 16" id="KW-0573">Peptidoglycan synthesis</keyword>
<sequence length="304" mass="33433">MDKLALKEEFLRFMKPEAVLMDEPMKKHTSFKIGGPADLLLMPTSIEEIKRIIDICNIRKAPYFVMGNGSNLLVTDRGIRKVAIKIADNFNAVNIVGTKIIAQAGLLLSTLSNKALKESLSGLEFASGIPGTLGGAVAMNAGAYGGEMKNVITSCKVLDREGKIKILPIDEMEMGYRTSMVQTQHLIVLEVEMLLEKKDYSIIKDKVDELNMQRTTKQPLHLPSAGSVFKRPEGNYAGKLIQDCNLKGYRIGGAQVSELHSGFIVNVGNASAEDVINLIKHIQTEVKSKFNIQLQTEVKIMGEN</sequence>
<evidence type="ECO:0000256" key="2">
    <source>
        <dbReference type="ARBA" id="ARBA00003921"/>
    </source>
</evidence>
<dbReference type="GO" id="GO:0005829">
    <property type="term" value="C:cytosol"/>
    <property type="evidence" value="ECO:0007669"/>
    <property type="project" value="TreeGrafter"/>
</dbReference>
<feature type="active site" evidence="16">
    <location>
        <position position="177"/>
    </location>
</feature>
<keyword evidence="19" id="KW-1185">Reference proteome</keyword>
<evidence type="ECO:0000256" key="15">
    <source>
        <dbReference type="ARBA" id="ARBA00048914"/>
    </source>
</evidence>
<comment type="caution">
    <text evidence="18">The sequence shown here is derived from an EMBL/GenBank/DDBJ whole genome shotgun (WGS) entry which is preliminary data.</text>
</comment>
<dbReference type="UniPathway" id="UPA00219"/>
<evidence type="ECO:0000256" key="8">
    <source>
        <dbReference type="ARBA" id="ARBA00022827"/>
    </source>
</evidence>
<evidence type="ECO:0000256" key="12">
    <source>
        <dbReference type="ARBA" id="ARBA00023002"/>
    </source>
</evidence>
<dbReference type="InterPro" id="IPR036318">
    <property type="entry name" value="FAD-bd_PCMH-like_sf"/>
</dbReference>
<dbReference type="PROSITE" id="PS51387">
    <property type="entry name" value="FAD_PCMH"/>
    <property type="match status" value="1"/>
</dbReference>
<dbReference type="InterPro" id="IPR003170">
    <property type="entry name" value="MurB"/>
</dbReference>
<dbReference type="Gene3D" id="3.30.43.10">
    <property type="entry name" value="Uridine Diphospho-n-acetylenolpyruvylglucosamine Reductase, domain 2"/>
    <property type="match status" value="1"/>
</dbReference>
<dbReference type="Pfam" id="PF02873">
    <property type="entry name" value="MurB_C"/>
    <property type="match status" value="1"/>
</dbReference>
<dbReference type="InterPro" id="IPR036635">
    <property type="entry name" value="MurB_C_sf"/>
</dbReference>
<comment type="catalytic activity">
    <reaction evidence="15 16">
        <text>UDP-N-acetyl-alpha-D-muramate + NADP(+) = UDP-N-acetyl-3-O-(1-carboxyvinyl)-alpha-D-glucosamine + NADPH + H(+)</text>
        <dbReference type="Rhea" id="RHEA:12248"/>
        <dbReference type="ChEBI" id="CHEBI:15378"/>
        <dbReference type="ChEBI" id="CHEBI:57783"/>
        <dbReference type="ChEBI" id="CHEBI:58349"/>
        <dbReference type="ChEBI" id="CHEBI:68483"/>
        <dbReference type="ChEBI" id="CHEBI:70757"/>
        <dbReference type="EC" id="1.3.1.98"/>
    </reaction>
</comment>
<name>A0A6I0FF87_9FIRM</name>
<dbReference type="Gene3D" id="3.30.465.10">
    <property type="match status" value="1"/>
</dbReference>
<keyword evidence="7 16" id="KW-0285">Flavoprotein</keyword>
<evidence type="ECO:0000256" key="10">
    <source>
        <dbReference type="ARBA" id="ARBA00022960"/>
    </source>
</evidence>